<evidence type="ECO:0000313" key="6">
    <source>
        <dbReference type="EMBL" id="KAJ5106790.1"/>
    </source>
</evidence>
<protein>
    <recommendedName>
        <fullName evidence="5">Nucleotide-diphospho-sugar transferase domain-containing protein</fullName>
    </recommendedName>
</protein>
<dbReference type="GO" id="GO:0000139">
    <property type="term" value="C:Golgi membrane"/>
    <property type="evidence" value="ECO:0007669"/>
    <property type="project" value="TreeGrafter"/>
</dbReference>
<dbReference type="InterPro" id="IPR029044">
    <property type="entry name" value="Nucleotide-diphossugar_trans"/>
</dbReference>
<evidence type="ECO:0000313" key="7">
    <source>
        <dbReference type="Proteomes" id="UP001149165"/>
    </source>
</evidence>
<dbReference type="OrthoDB" id="3763672at2759"/>
<feature type="domain" description="Nucleotide-diphospho-sugar transferase" evidence="5">
    <location>
        <begin position="30"/>
        <end position="155"/>
    </location>
</feature>
<keyword evidence="3" id="KW-0328">Glycosyltransferase</keyword>
<dbReference type="EMBL" id="JAPQKH010000003">
    <property type="protein sequence ID" value="KAJ5106790.1"/>
    <property type="molecule type" value="Genomic_DNA"/>
</dbReference>
<dbReference type="AlphaFoldDB" id="A0A9W9FVG5"/>
<dbReference type="InterPro" id="IPR008630">
    <property type="entry name" value="Glyco_trans_34"/>
</dbReference>
<reference evidence="6" key="1">
    <citation type="submission" date="2022-11" db="EMBL/GenBank/DDBJ databases">
        <authorList>
            <person name="Petersen C."/>
        </authorList>
    </citation>
    <scope>NUCLEOTIDE SEQUENCE</scope>
    <source>
        <strain evidence="6">IBT 30069</strain>
    </source>
</reference>
<dbReference type="PANTHER" id="PTHR31306:SF3">
    <property type="entry name" value="NUCLEOTIDE-DIPHOSPHO-SUGAR TRANSFERASE DOMAIN-CONTAINING PROTEIN"/>
    <property type="match status" value="1"/>
</dbReference>
<evidence type="ECO:0000259" key="5">
    <source>
        <dbReference type="Pfam" id="PF03407"/>
    </source>
</evidence>
<reference evidence="6" key="2">
    <citation type="journal article" date="2023" name="IMA Fungus">
        <title>Comparative genomic study of the Penicillium genus elucidates a diverse pangenome and 15 lateral gene transfer events.</title>
        <authorList>
            <person name="Petersen C."/>
            <person name="Sorensen T."/>
            <person name="Nielsen M.R."/>
            <person name="Sondergaard T.E."/>
            <person name="Sorensen J.L."/>
            <person name="Fitzpatrick D.A."/>
            <person name="Frisvad J.C."/>
            <person name="Nielsen K.L."/>
        </authorList>
    </citation>
    <scope>NUCLEOTIDE SEQUENCE</scope>
    <source>
        <strain evidence="6">IBT 30069</strain>
    </source>
</reference>
<organism evidence="6 7">
    <name type="scientific">Penicillium angulare</name>
    <dbReference type="NCBI Taxonomy" id="116970"/>
    <lineage>
        <taxon>Eukaryota</taxon>
        <taxon>Fungi</taxon>
        <taxon>Dikarya</taxon>
        <taxon>Ascomycota</taxon>
        <taxon>Pezizomycotina</taxon>
        <taxon>Eurotiomycetes</taxon>
        <taxon>Eurotiomycetidae</taxon>
        <taxon>Eurotiales</taxon>
        <taxon>Aspergillaceae</taxon>
        <taxon>Penicillium</taxon>
    </lineage>
</organism>
<comment type="similarity">
    <text evidence="1">Belongs to the glycosyltransferase 34 family.</text>
</comment>
<sequence>MDGPGELLNTKIHGYDYKFMHVQQSQERQPTWCKVPAMREQLQNYKFVVFVDADTIFPYLHLPLEWLFNYWNINPETLIALARDPEDPINNDDRGRTYLNTGFVIAQQSPRTEELFKAWDECSNGIQYPSCVRWTYNWPHEQAAFGSHIRYDFNRSQDVKVLSCAEANGCPEAAHMGCMGRLVRHYWYGKTLVPAAVRESFLQLFVPPLHELFLQEYGLVAE</sequence>
<evidence type="ECO:0000256" key="1">
    <source>
        <dbReference type="ARBA" id="ARBA00005664"/>
    </source>
</evidence>
<dbReference type="Pfam" id="PF03407">
    <property type="entry name" value="Nucleotid_trans"/>
    <property type="match status" value="1"/>
</dbReference>
<comment type="caution">
    <text evidence="6">The sequence shown here is derived from an EMBL/GenBank/DDBJ whole genome shotgun (WGS) entry which is preliminary data.</text>
</comment>
<accession>A0A9W9FVG5</accession>
<keyword evidence="4" id="KW-0808">Transferase</keyword>
<dbReference type="Gene3D" id="3.90.550.10">
    <property type="entry name" value="Spore Coat Polysaccharide Biosynthesis Protein SpsA, Chain A"/>
    <property type="match status" value="1"/>
</dbReference>
<evidence type="ECO:0000256" key="2">
    <source>
        <dbReference type="ARBA" id="ARBA00007033"/>
    </source>
</evidence>
<gene>
    <name evidence="6" type="ORF">N7456_003465</name>
</gene>
<dbReference type="GO" id="GO:0006487">
    <property type="term" value="P:protein N-linked glycosylation"/>
    <property type="evidence" value="ECO:0007669"/>
    <property type="project" value="TreeGrafter"/>
</dbReference>
<evidence type="ECO:0000256" key="3">
    <source>
        <dbReference type="ARBA" id="ARBA00022676"/>
    </source>
</evidence>
<proteinExistence type="inferred from homology"/>
<name>A0A9W9FVG5_9EURO</name>
<keyword evidence="7" id="KW-1185">Reference proteome</keyword>
<dbReference type="GO" id="GO:0016757">
    <property type="term" value="F:glycosyltransferase activity"/>
    <property type="evidence" value="ECO:0007669"/>
    <property type="project" value="UniProtKB-KW"/>
</dbReference>
<evidence type="ECO:0000256" key="4">
    <source>
        <dbReference type="ARBA" id="ARBA00022679"/>
    </source>
</evidence>
<dbReference type="Proteomes" id="UP001149165">
    <property type="component" value="Unassembled WGS sequence"/>
</dbReference>
<dbReference type="InterPro" id="IPR005069">
    <property type="entry name" value="Nucl-diP-sugar_transferase"/>
</dbReference>
<comment type="similarity">
    <text evidence="2">Belongs to the glycosyltransferase 77 family.</text>
</comment>
<dbReference type="PANTHER" id="PTHR31306">
    <property type="entry name" value="ALPHA-1,6-MANNOSYLTRANSFERASE MNN11-RELATED"/>
    <property type="match status" value="1"/>
</dbReference>